<dbReference type="GO" id="GO:0019829">
    <property type="term" value="F:ATPase-coupled monoatomic cation transmembrane transporter activity"/>
    <property type="evidence" value="ECO:0007669"/>
    <property type="project" value="UniProtKB-UniRule"/>
</dbReference>
<feature type="transmembrane region" description="Helical" evidence="13">
    <location>
        <begin position="1156"/>
        <end position="1178"/>
    </location>
</feature>
<dbReference type="Gene3D" id="2.70.150.10">
    <property type="entry name" value="Calcium-transporting ATPase, cytoplasmic transduction domain A"/>
    <property type="match status" value="1"/>
</dbReference>
<evidence type="ECO:0000256" key="6">
    <source>
        <dbReference type="ARBA" id="ARBA00022741"/>
    </source>
</evidence>
<reference evidence="18 19" key="1">
    <citation type="submission" date="2014-09" db="EMBL/GenBank/DDBJ databases">
        <authorList>
            <person name="Magalhaes I.L.F."/>
            <person name="Oliveira U."/>
            <person name="Santos F.R."/>
            <person name="Vidigal T.H.D.A."/>
            <person name="Brescovit A.D."/>
            <person name="Santos A.J."/>
        </authorList>
    </citation>
    <scope>NUCLEOTIDE SEQUENCE [LARGE SCALE GENOMIC DNA]</scope>
</reference>
<dbReference type="Gene3D" id="1.20.1110.10">
    <property type="entry name" value="Calcium-transporting ATPase, transmembrane domain"/>
    <property type="match status" value="1"/>
</dbReference>
<dbReference type="InterPro" id="IPR047819">
    <property type="entry name" value="P5A-ATPase_N"/>
</dbReference>
<evidence type="ECO:0000256" key="8">
    <source>
        <dbReference type="ARBA" id="ARBA00022842"/>
    </source>
</evidence>
<evidence type="ECO:0000259" key="16">
    <source>
        <dbReference type="Pfam" id="PF00122"/>
    </source>
</evidence>
<feature type="transmembrane region" description="Helical" evidence="13">
    <location>
        <begin position="969"/>
        <end position="989"/>
    </location>
</feature>
<organism evidence="18 19">
    <name type="scientific">Ceraceosorus bombacis</name>
    <dbReference type="NCBI Taxonomy" id="401625"/>
    <lineage>
        <taxon>Eukaryota</taxon>
        <taxon>Fungi</taxon>
        <taxon>Dikarya</taxon>
        <taxon>Basidiomycota</taxon>
        <taxon>Ustilaginomycotina</taxon>
        <taxon>Exobasidiomycetes</taxon>
        <taxon>Ceraceosorales</taxon>
        <taxon>Ceraceosoraceae</taxon>
        <taxon>Ceraceosorus</taxon>
    </lineage>
</organism>
<evidence type="ECO:0000313" key="19">
    <source>
        <dbReference type="Proteomes" id="UP000054845"/>
    </source>
</evidence>
<dbReference type="GO" id="GO:0140358">
    <property type="term" value="F:P-type transmembrane transporter activity"/>
    <property type="evidence" value="ECO:0007669"/>
    <property type="project" value="InterPro"/>
</dbReference>
<dbReference type="GO" id="GO:0046872">
    <property type="term" value="F:metal ion binding"/>
    <property type="evidence" value="ECO:0007669"/>
    <property type="project" value="UniProtKB-UniRule"/>
</dbReference>
<keyword evidence="6 13" id="KW-0547">Nucleotide-binding</keyword>
<feature type="transmembrane region" description="Helical" evidence="13">
    <location>
        <begin position="1117"/>
        <end position="1136"/>
    </location>
</feature>
<keyword evidence="4 13" id="KW-0812">Transmembrane</keyword>
<dbReference type="SUPFAM" id="SSF81660">
    <property type="entry name" value="Metal cation-transporting ATPase, ATP-binding domain N"/>
    <property type="match status" value="1"/>
</dbReference>
<keyword evidence="10 13" id="KW-1133">Transmembrane helix</keyword>
<evidence type="ECO:0000256" key="4">
    <source>
        <dbReference type="ARBA" id="ARBA00022692"/>
    </source>
</evidence>
<dbReference type="GO" id="GO:0016020">
    <property type="term" value="C:membrane"/>
    <property type="evidence" value="ECO:0007669"/>
    <property type="project" value="UniProtKB-SubCell"/>
</dbReference>
<feature type="compositionally biased region" description="Basic and acidic residues" evidence="15">
    <location>
        <begin position="107"/>
        <end position="119"/>
    </location>
</feature>
<dbReference type="InterPro" id="IPR008250">
    <property type="entry name" value="ATPase_P-typ_transduc_dom_A_sf"/>
</dbReference>
<feature type="transmembrane region" description="Helical" evidence="13">
    <location>
        <begin position="584"/>
        <end position="608"/>
    </location>
</feature>
<dbReference type="InterPro" id="IPR023299">
    <property type="entry name" value="ATPase_P-typ_cyto_dom_N"/>
</dbReference>
<keyword evidence="9 13" id="KW-1278">Translocase</keyword>
<dbReference type="Pfam" id="PF12409">
    <property type="entry name" value="P5-ATPase"/>
    <property type="match status" value="1"/>
</dbReference>
<dbReference type="AlphaFoldDB" id="A0A0P1BET7"/>
<evidence type="ECO:0000313" key="18">
    <source>
        <dbReference type="EMBL" id="CEH14397.1"/>
    </source>
</evidence>
<evidence type="ECO:0000256" key="9">
    <source>
        <dbReference type="ARBA" id="ARBA00022967"/>
    </source>
</evidence>
<comment type="catalytic activity">
    <reaction evidence="12 13">
        <text>ATP + H2O = ADP + phosphate + H(+)</text>
        <dbReference type="Rhea" id="RHEA:13065"/>
        <dbReference type="ChEBI" id="CHEBI:15377"/>
        <dbReference type="ChEBI" id="CHEBI:15378"/>
        <dbReference type="ChEBI" id="CHEBI:30616"/>
        <dbReference type="ChEBI" id="CHEBI:43474"/>
        <dbReference type="ChEBI" id="CHEBI:456216"/>
    </reaction>
</comment>
<dbReference type="GO" id="GO:0006874">
    <property type="term" value="P:intracellular calcium ion homeostasis"/>
    <property type="evidence" value="ECO:0007669"/>
    <property type="project" value="TreeGrafter"/>
</dbReference>
<feature type="transmembrane region" description="Helical" evidence="13">
    <location>
        <begin position="620"/>
        <end position="642"/>
    </location>
</feature>
<keyword evidence="7 13" id="KW-0067">ATP-binding</keyword>
<comment type="subcellular location">
    <subcellularLocation>
        <location evidence="1 13">Membrane</location>
        <topology evidence="1 13">Multi-pass membrane protein</topology>
    </subcellularLocation>
</comment>
<dbReference type="STRING" id="401625.A0A0P1BET7"/>
<dbReference type="Proteomes" id="UP000054845">
    <property type="component" value="Unassembled WGS sequence"/>
</dbReference>
<evidence type="ECO:0000256" key="2">
    <source>
        <dbReference type="ARBA" id="ARBA00006000"/>
    </source>
</evidence>
<accession>A0A0P1BET7</accession>
<dbReference type="Pfam" id="PF00122">
    <property type="entry name" value="E1-E2_ATPase"/>
    <property type="match status" value="1"/>
</dbReference>
<feature type="region of interest" description="Disordered" evidence="15">
    <location>
        <begin position="99"/>
        <end position="119"/>
    </location>
</feature>
<feature type="transmembrane region" description="Helical" evidence="13">
    <location>
        <begin position="1087"/>
        <end position="1105"/>
    </location>
</feature>
<evidence type="ECO:0000256" key="1">
    <source>
        <dbReference type="ARBA" id="ARBA00004141"/>
    </source>
</evidence>
<feature type="domain" description="P-type ATPase A" evidence="16">
    <location>
        <begin position="448"/>
        <end position="567"/>
    </location>
</feature>
<evidence type="ECO:0000256" key="7">
    <source>
        <dbReference type="ARBA" id="ARBA00022840"/>
    </source>
</evidence>
<evidence type="ECO:0000256" key="5">
    <source>
        <dbReference type="ARBA" id="ARBA00022723"/>
    </source>
</evidence>
<name>A0A0P1BET7_9BASI</name>
<comment type="similarity">
    <text evidence="2 13">Belongs to the cation transport ATPase (P-type) (TC 3.A.3) family. Type V subfamily.</text>
</comment>
<keyword evidence="19" id="KW-1185">Reference proteome</keyword>
<dbReference type="InterPro" id="IPR059000">
    <property type="entry name" value="ATPase_P-type_domA"/>
</dbReference>
<keyword evidence="14" id="KW-0175">Coiled coil</keyword>
<evidence type="ECO:0000256" key="13">
    <source>
        <dbReference type="RuleBase" id="RU362082"/>
    </source>
</evidence>
<dbReference type="Gene3D" id="3.40.1110.10">
    <property type="entry name" value="Calcium-transporting ATPase, cytoplasmic domain N"/>
    <property type="match status" value="1"/>
</dbReference>
<evidence type="ECO:0000259" key="17">
    <source>
        <dbReference type="Pfam" id="PF12409"/>
    </source>
</evidence>
<feature type="region of interest" description="Disordered" evidence="15">
    <location>
        <begin position="1203"/>
        <end position="1226"/>
    </location>
</feature>
<feature type="coiled-coil region" evidence="14">
    <location>
        <begin position="698"/>
        <end position="725"/>
    </location>
</feature>
<dbReference type="InterPro" id="IPR006544">
    <property type="entry name" value="P-type_TPase_V"/>
</dbReference>
<dbReference type="GO" id="GO:0016887">
    <property type="term" value="F:ATP hydrolysis activity"/>
    <property type="evidence" value="ECO:0007669"/>
    <property type="project" value="InterPro"/>
</dbReference>
<dbReference type="PROSITE" id="PS00154">
    <property type="entry name" value="ATPASE_E1_E2"/>
    <property type="match status" value="1"/>
</dbReference>
<feature type="transmembrane region" description="Helical" evidence="13">
    <location>
        <begin position="393"/>
        <end position="412"/>
    </location>
</feature>
<dbReference type="GO" id="GO:0005524">
    <property type="term" value="F:ATP binding"/>
    <property type="evidence" value="ECO:0007669"/>
    <property type="project" value="UniProtKB-UniRule"/>
</dbReference>
<feature type="domain" description="P5B-type ATPase N-terminal" evidence="17">
    <location>
        <begin position="172"/>
        <end position="259"/>
    </location>
</feature>
<dbReference type="PANTHER" id="PTHR45630:SF8">
    <property type="entry name" value="CATION-TRANSPORTING ATPASE"/>
    <property type="match status" value="1"/>
</dbReference>
<dbReference type="OrthoDB" id="48943at2759"/>
<evidence type="ECO:0000256" key="11">
    <source>
        <dbReference type="ARBA" id="ARBA00023136"/>
    </source>
</evidence>
<dbReference type="SUPFAM" id="SSF81665">
    <property type="entry name" value="Calcium ATPase, transmembrane domain M"/>
    <property type="match status" value="1"/>
</dbReference>
<evidence type="ECO:0000256" key="10">
    <source>
        <dbReference type="ARBA" id="ARBA00022989"/>
    </source>
</evidence>
<keyword evidence="8 13" id="KW-0460">Magnesium</keyword>
<feature type="compositionally biased region" description="Low complexity" evidence="15">
    <location>
        <begin position="1"/>
        <end position="15"/>
    </location>
</feature>
<evidence type="ECO:0000256" key="15">
    <source>
        <dbReference type="SAM" id="MobiDB-lite"/>
    </source>
</evidence>
<protein>
    <recommendedName>
        <fullName evidence="13">Cation-transporting ATPase</fullName>
        <ecNumber evidence="13">7.2.2.-</ecNumber>
    </recommendedName>
</protein>
<feature type="region of interest" description="Disordered" evidence="15">
    <location>
        <begin position="1"/>
        <end position="57"/>
    </location>
</feature>
<keyword evidence="5 13" id="KW-0479">Metal-binding</keyword>
<dbReference type="NCBIfam" id="TIGR01494">
    <property type="entry name" value="ATPase_P-type"/>
    <property type="match status" value="1"/>
</dbReference>
<dbReference type="FunFam" id="1.20.1110.10:FF:000023">
    <property type="entry name" value="Cation-transporting ATPase"/>
    <property type="match status" value="1"/>
</dbReference>
<evidence type="ECO:0000256" key="3">
    <source>
        <dbReference type="ARBA" id="ARBA00022553"/>
    </source>
</evidence>
<sequence>MTEPVSAGSSPSAAVFRFLEPGQPDAIDSLSPVEAPDEPRSPPVQPQEQHHRAPAPADADDIALSAQVVLTALEAAKNTDKESQVLLGELGGVAHTIAGADVMPGGTDDKQGGRVGERDMKGIEGTSREERLLIPSLMPCDATAAGPQAEAGSKQAIYLPSDDLQLYLTFHCRPLWRRLVWYAMVLLTAGIAWIVAFYAPRLWLKINCSPTLLVGEEQQARARQKGQVWVAVKTAYEPLALVRLKQRSLSEPVLRKHVFTESLRLPPSDVIAHISGAARPRADTGSISEARSTLSSLSLLSYRSVTLLLTPVGFVPLGDWRDSGWTSRQAFFAGLASSDGQPGSWRRTMFGLNEIIVETKSWGRLTVDEALHPFYIFSLCSIALWSYDEYQWYALVIGVISIAGIAASVITAKRALQRLQQMSRFECDVSVLRPTSPDSDDKGEGHAQWHTIRSTELLPGDVIDVASTEAKLDTLPCDCVLLESEAISSEAMLTGEAVPVAKSACPTSLLLSVLSSGQPFSKLDKHLLYGGTQIVRSRPGPSSDRSAKALVIQTGFETIKGSLVRQMLFPKPLKHHFYADAFKFIGILALIAFCGFIGSLVYFITIGVDRVEIALRALDLFTICVPPALPAAMSVCTSLAIARLRGAGIFVTSPARINVAGKTSCVVFDKTGTLTEAHLDVLGVRNACRATSAKTLELSDLLRTRAELEEDTKQSREQVSLAEALATAHDLNMLDGKTIGEPLEQSMFAWTGATLDDEAATVELQSGPGDVGQTKTTHALTSDGTVAKVPIVRCVQSHDGGLRATVRKFAFESGLRRMSVIVKSQAEVGARIFTKGAPEAIGPLCRAESLPRDYEAVLDEYTHKGFRVLALAGKSVTQLSWQHAQTMVRSQAESQLTFLGLLVFENPLKEGTRSALARLHAAALKAADVGLSLSEAEASVAAPFTSKDADIGCIDHLIREGRNSLCTSLNLFSWMLIYSLAEFWSVTLLYTVATSFDNAEYLYIDVLIVLPIAIGMANNRPAPQLSRKRPPSRLMSRRVVLSLLSQMVLLILAQATVYLLLHRQHDFYEAPILDPENLELSDQDNTILFKTSTFTYIIAAIIYSWGPPHRQHVWKNWFLSLAIVTITAFNFAFLFINSDGPFFSLFAFHSVPLRFLFVVMGVVLIQGLLAFVVEILLIDRAAAALQPLVESFRRWKLSNRRAKEQQRRRKDDSSEPASDGVEQDAYDVDIDARKAHRRIMASIAAE</sequence>
<dbReference type="PRINTS" id="PR00119">
    <property type="entry name" value="CATATPASE"/>
</dbReference>
<feature type="compositionally biased region" description="Basic and acidic residues" evidence="15">
    <location>
        <begin position="1203"/>
        <end position="1213"/>
    </location>
</feature>
<feature type="transmembrane region" description="Helical" evidence="13">
    <location>
        <begin position="1039"/>
        <end position="1061"/>
    </location>
</feature>
<feature type="transmembrane region" description="Helical" evidence="13">
    <location>
        <begin position="179"/>
        <end position="199"/>
    </location>
</feature>
<dbReference type="EC" id="7.2.2.-" evidence="13"/>
<evidence type="ECO:0000256" key="12">
    <source>
        <dbReference type="ARBA" id="ARBA00049360"/>
    </source>
</evidence>
<dbReference type="SUPFAM" id="SSF81653">
    <property type="entry name" value="Calcium ATPase, transduction domain A"/>
    <property type="match status" value="1"/>
</dbReference>
<keyword evidence="11 13" id="KW-0472">Membrane</keyword>
<dbReference type="InterPro" id="IPR018303">
    <property type="entry name" value="ATPase_P-typ_P_site"/>
</dbReference>
<proteinExistence type="inferred from homology"/>
<dbReference type="PANTHER" id="PTHR45630">
    <property type="entry name" value="CATION-TRANSPORTING ATPASE-RELATED"/>
    <property type="match status" value="1"/>
</dbReference>
<feature type="transmembrane region" description="Helical" evidence="13">
    <location>
        <begin position="1001"/>
        <end position="1018"/>
    </location>
</feature>
<keyword evidence="3" id="KW-0597">Phosphoprotein</keyword>
<dbReference type="Pfam" id="PF13246">
    <property type="entry name" value="Cation_ATPase"/>
    <property type="match status" value="1"/>
</dbReference>
<evidence type="ECO:0000256" key="14">
    <source>
        <dbReference type="SAM" id="Coils"/>
    </source>
</evidence>
<dbReference type="InterPro" id="IPR001757">
    <property type="entry name" value="P_typ_ATPase"/>
</dbReference>
<dbReference type="InterPro" id="IPR023298">
    <property type="entry name" value="ATPase_P-typ_TM_dom_sf"/>
</dbReference>
<dbReference type="EMBL" id="CCYA01000243">
    <property type="protein sequence ID" value="CEH14397.1"/>
    <property type="molecule type" value="Genomic_DNA"/>
</dbReference>